<name>A0A0W0WTU1_9GAMM</name>
<accession>A0A0W0WTU1</accession>
<evidence type="ECO:0000256" key="9">
    <source>
        <dbReference type="ARBA" id="ARBA00034006"/>
    </source>
</evidence>
<dbReference type="PROSITE" id="PS00152">
    <property type="entry name" value="ATPASE_ALPHA_BETA"/>
    <property type="match status" value="1"/>
</dbReference>
<evidence type="ECO:0000256" key="3">
    <source>
        <dbReference type="ARBA" id="ARBA00022490"/>
    </source>
</evidence>
<dbReference type="InterPro" id="IPR005714">
    <property type="entry name" value="ATPase_T3SS_FliI/YscN"/>
</dbReference>
<evidence type="ECO:0000256" key="6">
    <source>
        <dbReference type="ARBA" id="ARBA00022927"/>
    </source>
</evidence>
<dbReference type="InterPro" id="IPR003593">
    <property type="entry name" value="AAA+_ATPase"/>
</dbReference>
<dbReference type="Proteomes" id="UP000054725">
    <property type="component" value="Unassembled WGS sequence"/>
</dbReference>
<dbReference type="InterPro" id="IPR020003">
    <property type="entry name" value="ATPase_a/bsu_AS"/>
</dbReference>
<dbReference type="SMART" id="SM00382">
    <property type="entry name" value="AAA"/>
    <property type="match status" value="1"/>
</dbReference>
<evidence type="ECO:0000256" key="2">
    <source>
        <dbReference type="ARBA" id="ARBA00022448"/>
    </source>
</evidence>
<dbReference type="EMBL" id="LNYO01000013">
    <property type="protein sequence ID" value="KTD35761.1"/>
    <property type="molecule type" value="Genomic_DNA"/>
</dbReference>
<dbReference type="GO" id="GO:0016887">
    <property type="term" value="F:ATP hydrolysis activity"/>
    <property type="evidence" value="ECO:0007669"/>
    <property type="project" value="InterPro"/>
</dbReference>
<dbReference type="GO" id="GO:0046933">
    <property type="term" value="F:proton-transporting ATP synthase activity, rotational mechanism"/>
    <property type="evidence" value="ECO:0007669"/>
    <property type="project" value="TreeGrafter"/>
</dbReference>
<dbReference type="Pfam" id="PF00006">
    <property type="entry name" value="ATP-synt_ab"/>
    <property type="match status" value="1"/>
</dbReference>
<dbReference type="PANTHER" id="PTHR15184">
    <property type="entry name" value="ATP SYNTHASE"/>
    <property type="match status" value="1"/>
</dbReference>
<dbReference type="PANTHER" id="PTHR15184:SF9">
    <property type="entry name" value="SPI-1 TYPE 3 SECRETION SYSTEM ATPASE"/>
    <property type="match status" value="1"/>
</dbReference>
<protein>
    <recommendedName>
        <fullName evidence="8">protein-secreting ATPase</fullName>
        <ecNumber evidence="8">7.4.2.8</ecNumber>
    </recommendedName>
</protein>
<feature type="domain" description="AAA+ ATPase" evidence="10">
    <location>
        <begin position="151"/>
        <end position="333"/>
    </location>
</feature>
<evidence type="ECO:0000313" key="12">
    <source>
        <dbReference type="Proteomes" id="UP000054725"/>
    </source>
</evidence>
<comment type="subcellular location">
    <subcellularLocation>
        <location evidence="1">Cytoplasm</location>
    </subcellularLocation>
</comment>
<reference evidence="11 12" key="1">
    <citation type="submission" date="2015-11" db="EMBL/GenBank/DDBJ databases">
        <title>Genomic analysis of 38 Legionella species identifies large and diverse effector repertoires.</title>
        <authorList>
            <person name="Burstein D."/>
            <person name="Amaro F."/>
            <person name="Zusman T."/>
            <person name="Lifshitz Z."/>
            <person name="Cohen O."/>
            <person name="Gilbert J.A."/>
            <person name="Pupko T."/>
            <person name="Shuman H.A."/>
            <person name="Segal G."/>
        </authorList>
    </citation>
    <scope>NUCLEOTIDE SEQUENCE [LARGE SCALE GENOMIC DNA]</scope>
    <source>
        <strain evidence="11 12">ATCC 49506</strain>
    </source>
</reference>
<dbReference type="CDD" id="cd01136">
    <property type="entry name" value="ATPase_flagellum-secretory_path_III"/>
    <property type="match status" value="1"/>
</dbReference>
<evidence type="ECO:0000313" key="11">
    <source>
        <dbReference type="EMBL" id="KTD35761.1"/>
    </source>
</evidence>
<dbReference type="SUPFAM" id="SSF52540">
    <property type="entry name" value="P-loop containing nucleoside triphosphate hydrolases"/>
    <property type="match status" value="1"/>
</dbReference>
<dbReference type="InterPro" id="IPR040627">
    <property type="entry name" value="T3SS_ATPase_C"/>
</dbReference>
<dbReference type="GO" id="GO:0005737">
    <property type="term" value="C:cytoplasm"/>
    <property type="evidence" value="ECO:0007669"/>
    <property type="project" value="UniProtKB-SubCell"/>
</dbReference>
<dbReference type="GO" id="GO:0005524">
    <property type="term" value="F:ATP binding"/>
    <property type="evidence" value="ECO:0007669"/>
    <property type="project" value="UniProtKB-KW"/>
</dbReference>
<dbReference type="InterPro" id="IPR027417">
    <property type="entry name" value="P-loop_NTPase"/>
</dbReference>
<dbReference type="Gene3D" id="3.40.50.12240">
    <property type="match status" value="1"/>
</dbReference>
<evidence type="ECO:0000256" key="1">
    <source>
        <dbReference type="ARBA" id="ARBA00004496"/>
    </source>
</evidence>
<dbReference type="GO" id="GO:0030257">
    <property type="term" value="C:type III protein secretion system complex"/>
    <property type="evidence" value="ECO:0007669"/>
    <property type="project" value="InterPro"/>
</dbReference>
<dbReference type="AlphaFoldDB" id="A0A0W0WTU1"/>
<dbReference type="InterPro" id="IPR050053">
    <property type="entry name" value="ATPase_alpha/beta_chains"/>
</dbReference>
<dbReference type="RefSeq" id="WP_058503806.1">
    <property type="nucleotide sequence ID" value="NZ_CAAAIF010000001.1"/>
</dbReference>
<organism evidence="11 12">
    <name type="scientific">Legionella nautarum</name>
    <dbReference type="NCBI Taxonomy" id="45070"/>
    <lineage>
        <taxon>Bacteria</taxon>
        <taxon>Pseudomonadati</taxon>
        <taxon>Pseudomonadota</taxon>
        <taxon>Gammaproteobacteria</taxon>
        <taxon>Legionellales</taxon>
        <taxon>Legionellaceae</taxon>
        <taxon>Legionella</taxon>
    </lineage>
</organism>
<keyword evidence="3" id="KW-0963">Cytoplasm</keyword>
<gene>
    <name evidence="11" type="ORF">Lnau_0745</name>
</gene>
<comment type="caution">
    <text evidence="11">The sequence shown here is derived from an EMBL/GenBank/DDBJ whole genome shotgun (WGS) entry which is preliminary data.</text>
</comment>
<keyword evidence="2" id="KW-0813">Transport</keyword>
<dbReference type="EC" id="7.4.2.8" evidence="8"/>
<dbReference type="STRING" id="45070.Lnau_0745"/>
<sequence length="428" mass="47147">MVNWLPPLQRVERLGEIEQYLGLKLVANGPPQAFVGELCELIDNQDQVVMQAEVVGFDKAKVFLMPYSSHKISMGFKVRATGHSMTIPVGEALLGRIVDAFGQPLDGLGEIHYSTQMPLHKSKINPLQRQPIKERLYTGIAAIDGLLPLGKGQRIGLFAGSGVGKSVLLGNITKQITSDMNVIALIGERGREVNDFIHEHLGTDLLKKSVVVVACSDEPALMRKQAVFAATAIAEYFCSQGKDVMLLMDSITRLAMAQREISLSLGEPPTTRGYTPTVFSLLPNIVERAGNFIGQGSITALYTVLVEGDDFNEPVADNLRALLDGHIVLTRELAQRRHYPAIDVLQSTSRLTMQLLTPEEQLLVSKIVSILSLYQQNKDLIEIGAYKPGNNLKLDDAIVRIDAINQLLVQKETIAFKDLLQRFSEILQ</sequence>
<keyword evidence="12" id="KW-1185">Reference proteome</keyword>
<keyword evidence="7" id="KW-1278">Translocase</keyword>
<evidence type="ECO:0000259" key="10">
    <source>
        <dbReference type="SMART" id="SM00382"/>
    </source>
</evidence>
<dbReference type="Pfam" id="PF18269">
    <property type="entry name" value="T3SS_ATPase_C"/>
    <property type="match status" value="1"/>
</dbReference>
<dbReference type="GO" id="GO:0008564">
    <property type="term" value="F:protein-exporting ATPase activity"/>
    <property type="evidence" value="ECO:0007669"/>
    <property type="project" value="UniProtKB-EC"/>
</dbReference>
<evidence type="ECO:0000256" key="4">
    <source>
        <dbReference type="ARBA" id="ARBA00022741"/>
    </source>
</evidence>
<evidence type="ECO:0000256" key="5">
    <source>
        <dbReference type="ARBA" id="ARBA00022840"/>
    </source>
</evidence>
<evidence type="ECO:0000256" key="7">
    <source>
        <dbReference type="ARBA" id="ARBA00022967"/>
    </source>
</evidence>
<proteinExistence type="predicted"/>
<dbReference type="NCBIfam" id="TIGR01026">
    <property type="entry name" value="fliI_yscN"/>
    <property type="match status" value="1"/>
</dbReference>
<dbReference type="FunFam" id="3.40.50.12240:FF:000002">
    <property type="entry name" value="Flagellum-specific ATP synthase FliI"/>
    <property type="match status" value="1"/>
</dbReference>
<dbReference type="PATRIC" id="fig|45070.6.peg.792"/>
<keyword evidence="6" id="KW-0653">Protein transport</keyword>
<keyword evidence="5" id="KW-0067">ATP-binding</keyword>
<dbReference type="InterPro" id="IPR000194">
    <property type="entry name" value="ATPase_F1/V1/A1_a/bsu_nucl-bd"/>
</dbReference>
<dbReference type="OrthoDB" id="9148544at2"/>
<dbReference type="GO" id="GO:0030254">
    <property type="term" value="P:protein secretion by the type III secretion system"/>
    <property type="evidence" value="ECO:0007669"/>
    <property type="project" value="InterPro"/>
</dbReference>
<evidence type="ECO:0000256" key="8">
    <source>
        <dbReference type="ARBA" id="ARBA00024382"/>
    </source>
</evidence>
<comment type="catalytic activity">
    <reaction evidence="9">
        <text>ATP + H2O + cellular proteinSide 1 = ADP + phosphate + cellular proteinSide 2.</text>
        <dbReference type="EC" id="7.4.2.8"/>
    </reaction>
</comment>
<keyword evidence="4" id="KW-0547">Nucleotide-binding</keyword>